<keyword evidence="8 11" id="KW-0520">NAD</keyword>
<comment type="catalytic activity">
    <reaction evidence="10 11 12">
        <text>NAD(+) + (deoxyribonucleotide)n-3'-hydroxyl + 5'-phospho-(deoxyribonucleotide)m = (deoxyribonucleotide)n+m + AMP + beta-nicotinamide D-nucleotide.</text>
        <dbReference type="EC" id="6.5.1.2"/>
    </reaction>
</comment>
<feature type="binding site" evidence="11">
    <location>
        <position position="469"/>
    </location>
    <ligand>
        <name>Zn(2+)</name>
        <dbReference type="ChEBI" id="CHEBI:29105"/>
    </ligand>
</feature>
<evidence type="ECO:0000256" key="11">
    <source>
        <dbReference type="HAMAP-Rule" id="MF_01588"/>
    </source>
</evidence>
<feature type="region of interest" description="Disordered" evidence="13">
    <location>
        <begin position="1"/>
        <end position="24"/>
    </location>
</feature>
<dbReference type="NCBIfam" id="NF005932">
    <property type="entry name" value="PRK07956.1"/>
    <property type="match status" value="1"/>
</dbReference>
<evidence type="ECO:0000256" key="6">
    <source>
        <dbReference type="ARBA" id="ARBA00022833"/>
    </source>
</evidence>
<dbReference type="PIRSF" id="PIRSF001604">
    <property type="entry name" value="LigA"/>
    <property type="match status" value="1"/>
</dbReference>
<dbReference type="EC" id="6.5.1.2" evidence="11 12"/>
<dbReference type="InterPro" id="IPR041663">
    <property type="entry name" value="DisA/LigA_HHH"/>
</dbReference>
<dbReference type="InterPro" id="IPR036420">
    <property type="entry name" value="BRCT_dom_sf"/>
</dbReference>
<evidence type="ECO:0000256" key="10">
    <source>
        <dbReference type="ARBA" id="ARBA00034005"/>
    </source>
</evidence>
<feature type="binding site" evidence="11">
    <location>
        <position position="150"/>
    </location>
    <ligand>
        <name>NAD(+)</name>
        <dbReference type="ChEBI" id="CHEBI:57540"/>
    </ligand>
</feature>
<feature type="binding site" evidence="11">
    <location>
        <position position="210"/>
    </location>
    <ligand>
        <name>NAD(+)</name>
        <dbReference type="ChEBI" id="CHEBI:57540"/>
    </ligand>
</feature>
<dbReference type="SUPFAM" id="SSF50249">
    <property type="entry name" value="Nucleic acid-binding proteins"/>
    <property type="match status" value="1"/>
</dbReference>
<dbReference type="InterPro" id="IPR012340">
    <property type="entry name" value="NA-bd_OB-fold"/>
</dbReference>
<comment type="caution">
    <text evidence="15">The sequence shown here is derived from an EMBL/GenBank/DDBJ whole genome shotgun (WGS) entry which is preliminary data.</text>
</comment>
<dbReference type="SUPFAM" id="SSF52113">
    <property type="entry name" value="BRCT domain"/>
    <property type="match status" value="1"/>
</dbReference>
<dbReference type="Gene3D" id="1.10.287.610">
    <property type="entry name" value="Helix hairpin bin"/>
    <property type="match status" value="1"/>
</dbReference>
<comment type="cofactor">
    <cofactor evidence="11">
        <name>Mg(2+)</name>
        <dbReference type="ChEBI" id="CHEBI:18420"/>
    </cofactor>
    <cofactor evidence="11">
        <name>Mn(2+)</name>
        <dbReference type="ChEBI" id="CHEBI:29035"/>
    </cofactor>
</comment>
<evidence type="ECO:0000256" key="4">
    <source>
        <dbReference type="ARBA" id="ARBA00022723"/>
    </source>
</evidence>
<feature type="binding site" evidence="11">
    <location>
        <position position="453"/>
    </location>
    <ligand>
        <name>Zn(2+)</name>
        <dbReference type="ChEBI" id="CHEBI:29105"/>
    </ligand>
</feature>
<evidence type="ECO:0000256" key="7">
    <source>
        <dbReference type="ARBA" id="ARBA00022842"/>
    </source>
</evidence>
<dbReference type="InterPro" id="IPR018239">
    <property type="entry name" value="DNA_ligase_AS"/>
</dbReference>
<evidence type="ECO:0000256" key="8">
    <source>
        <dbReference type="ARBA" id="ARBA00023027"/>
    </source>
</evidence>
<reference evidence="15 16" key="1">
    <citation type="submission" date="2020-08" db="EMBL/GenBank/DDBJ databases">
        <title>A Genomic Blueprint of the Chicken Gut Microbiome.</title>
        <authorList>
            <person name="Gilroy R."/>
            <person name="Ravi A."/>
            <person name="Getino M."/>
            <person name="Pursley I."/>
            <person name="Horton D.L."/>
            <person name="Alikhan N.-F."/>
            <person name="Baker D."/>
            <person name="Gharbi K."/>
            <person name="Hall N."/>
            <person name="Watson M."/>
            <person name="Adriaenssens E.M."/>
            <person name="Foster-Nyarko E."/>
            <person name="Jarju S."/>
            <person name="Secka A."/>
            <person name="Antonio M."/>
            <person name="Oren A."/>
            <person name="Chaudhuri R."/>
            <person name="La Ragione R.M."/>
            <person name="Hildebrand F."/>
            <person name="Pallen M.J."/>
        </authorList>
    </citation>
    <scope>NUCLEOTIDE SEQUENCE [LARGE SCALE GENOMIC DNA]</scope>
    <source>
        <strain evidence="15 16">Re57</strain>
    </source>
</reference>
<evidence type="ECO:0000256" key="13">
    <source>
        <dbReference type="SAM" id="MobiDB-lite"/>
    </source>
</evidence>
<dbReference type="InterPro" id="IPR004149">
    <property type="entry name" value="Znf_DNAligase_C4"/>
</dbReference>
<dbReference type="InterPro" id="IPR013839">
    <property type="entry name" value="DNAligase_adenylation"/>
</dbReference>
<keyword evidence="7 11" id="KW-0460">Magnesium</keyword>
<dbReference type="Gene3D" id="1.10.150.20">
    <property type="entry name" value="5' to 3' exonuclease, C-terminal subdomain"/>
    <property type="match status" value="2"/>
</dbReference>
<proteinExistence type="inferred from homology"/>
<keyword evidence="11" id="KW-0464">Manganese</keyword>
<dbReference type="Proteomes" id="UP000651517">
    <property type="component" value="Unassembled WGS sequence"/>
</dbReference>
<feature type="binding site" evidence="11">
    <location>
        <position position="173"/>
    </location>
    <ligand>
        <name>NAD(+)</name>
        <dbReference type="ChEBI" id="CHEBI:57540"/>
    </ligand>
</feature>
<dbReference type="PANTHER" id="PTHR23389">
    <property type="entry name" value="CHROMOSOME TRANSMISSION FIDELITY FACTOR 18"/>
    <property type="match status" value="1"/>
</dbReference>
<feature type="binding site" evidence="11">
    <location>
        <position position="356"/>
    </location>
    <ligand>
        <name>NAD(+)</name>
        <dbReference type="ChEBI" id="CHEBI:57540"/>
    </ligand>
</feature>
<dbReference type="GO" id="GO:0008237">
    <property type="term" value="F:metallopeptidase activity"/>
    <property type="evidence" value="ECO:0007669"/>
    <property type="project" value="UniProtKB-KW"/>
</dbReference>
<protein>
    <recommendedName>
        <fullName evidence="11 12">DNA ligase</fullName>
        <ecNumber evidence="11 12">6.5.1.2</ecNumber>
    </recommendedName>
    <alternativeName>
        <fullName evidence="11">Polydeoxyribonucleotide synthase [NAD(+)]</fullName>
    </alternativeName>
</protein>
<feature type="active site" description="N6-AMP-lysine intermediate" evidence="11">
    <location>
        <position position="152"/>
    </location>
</feature>
<dbReference type="Pfam" id="PF00533">
    <property type="entry name" value="BRCT"/>
    <property type="match status" value="1"/>
</dbReference>
<dbReference type="SMART" id="SM00278">
    <property type="entry name" value="HhH1"/>
    <property type="match status" value="2"/>
</dbReference>
<evidence type="ECO:0000313" key="16">
    <source>
        <dbReference type="Proteomes" id="UP000651517"/>
    </source>
</evidence>
<feature type="region of interest" description="Disordered" evidence="13">
    <location>
        <begin position="546"/>
        <end position="574"/>
    </location>
</feature>
<keyword evidence="15" id="KW-0378">Hydrolase</keyword>
<sequence length="832" mass="91608">MTTGADTSADVPSDSGDDIVDSPDSADIAQAAAHGRAFDTARARAKELALEIEEHRERYYVKDAPTVSDAEFDALMRELEDIEDRFPELRDPDSPTQHVGGGVDTELFAEVVHAERMYSLDNSFSREELDDWAARVNRGLGRKPARYLCELKIDGLAVNLTYEHGRLVRAATRGDGHTGEDITANVRTIADIPARLAGTGHPARVDIRGEVFIPVEAFRQLNESLVEAGKNPFANPRNSAAGSLRQKDPQVTAQRPLHMLVHGIAAWQPEDGGEGTEASSQSEVYAQLETWGLPTSEYFRVVKTMDEVHDYIDFYGEHRHDVLHEIDGVVVKVDELDEQYELGFTSRAPRWAMAFKYPPEEVTTTLLDIRVNVGRTGRVTPYAVMEPVLVAGSTVEKATLHNAHEVRRKGVLIGDTVVLRKAGDVIPEILGPVTAARTGDEHAFVMPTHCPDCGTELYEQKEGDKDLRCPNSRSCPSQVANRVEFAGSRSAFDIEALGEESAIALAAPEKNREEALAALDEGHAIFMPLTEPADGERPELVYVKQDEEQKGGGTPQLRVESRQSSLIPDPQTPVIDTGANLFDLTADQLRDIHVWQPVRRRNEAGESEPTGDWRYESYFWNRPQLHFYKREQEWRVKPKGEPRPRKNTESLMSELEKAKDRPLWSVLVALSIRHVGPIAARALANHFRSMDKIRAASVEELSEIDGVGPVIAESLHDWFAVDWHAAIVDQWAAAGVRMEDEAPEDSGRPQTLAGLTIVATGSLDNYTRDSIKETIIAAGGKAAGSVSKKTDYVIAGENAGSKLTKAEDLGVPVLDEEAFEKLLAAGPEAVAD</sequence>
<dbReference type="InterPro" id="IPR013840">
    <property type="entry name" value="DNAligase_N"/>
</dbReference>
<keyword evidence="5 11" id="KW-0227">DNA damage</keyword>
<keyword evidence="4 11" id="KW-0479">Metal-binding</keyword>
<dbReference type="Gene3D" id="6.20.10.30">
    <property type="match status" value="1"/>
</dbReference>
<dbReference type="Gene3D" id="3.30.470.30">
    <property type="entry name" value="DNA ligase/mRNA capping enzyme"/>
    <property type="match status" value="1"/>
</dbReference>
<dbReference type="PROSITE" id="PS50172">
    <property type="entry name" value="BRCT"/>
    <property type="match status" value="1"/>
</dbReference>
<dbReference type="HAMAP" id="MF_01588">
    <property type="entry name" value="DNA_ligase_A"/>
    <property type="match status" value="1"/>
</dbReference>
<dbReference type="SMART" id="SM00532">
    <property type="entry name" value="LIGANc"/>
    <property type="match status" value="1"/>
</dbReference>
<keyword evidence="15" id="KW-0482">Metalloprotease</keyword>
<feature type="domain" description="BRCT" evidence="14">
    <location>
        <begin position="747"/>
        <end position="832"/>
    </location>
</feature>
<keyword evidence="9 11" id="KW-0234">DNA repair</keyword>
<dbReference type="InterPro" id="IPR001679">
    <property type="entry name" value="DNA_ligase"/>
</dbReference>
<dbReference type="EMBL" id="JACSPY010000001">
    <property type="protein sequence ID" value="MBD8019447.1"/>
    <property type="molecule type" value="Genomic_DNA"/>
</dbReference>
<dbReference type="Pfam" id="PF03120">
    <property type="entry name" value="OB_DNA_ligase"/>
    <property type="match status" value="1"/>
</dbReference>
<dbReference type="PANTHER" id="PTHR23389:SF9">
    <property type="entry name" value="DNA LIGASE"/>
    <property type="match status" value="1"/>
</dbReference>
<keyword evidence="3 11" id="KW-0235">DNA replication</keyword>
<dbReference type="InterPro" id="IPR033136">
    <property type="entry name" value="DNA_ligase_CS"/>
</dbReference>
<evidence type="ECO:0000256" key="9">
    <source>
        <dbReference type="ARBA" id="ARBA00023204"/>
    </source>
</evidence>
<comment type="function">
    <text evidence="1 11">DNA ligase that catalyzes the formation of phosphodiester linkages between 5'-phosphoryl and 3'-hydroxyl groups in double-stranded DNA using NAD as a coenzyme and as the energy source for the reaction. It is essential for DNA replication and repair of damaged DNA.</text>
</comment>
<comment type="similarity">
    <text evidence="11">Belongs to the NAD-dependent DNA ligase family. LigA subfamily.</text>
</comment>
<dbReference type="Pfam" id="PF12826">
    <property type="entry name" value="HHH_2"/>
    <property type="match status" value="1"/>
</dbReference>
<dbReference type="SUPFAM" id="SSF56091">
    <property type="entry name" value="DNA ligase/mRNA capping enzyme, catalytic domain"/>
    <property type="match status" value="1"/>
</dbReference>
<dbReference type="RefSeq" id="WP_191725041.1">
    <property type="nucleotide sequence ID" value="NZ_JACSPY010000001.1"/>
</dbReference>
<dbReference type="Gene3D" id="3.40.50.10190">
    <property type="entry name" value="BRCT domain"/>
    <property type="match status" value="1"/>
</dbReference>
<dbReference type="CDD" id="cd17748">
    <property type="entry name" value="BRCT_DNA_ligase_like"/>
    <property type="match status" value="1"/>
</dbReference>
<dbReference type="SUPFAM" id="SSF47781">
    <property type="entry name" value="RuvA domain 2-like"/>
    <property type="match status" value="2"/>
</dbReference>
<dbReference type="InterPro" id="IPR010994">
    <property type="entry name" value="RuvA_2-like"/>
</dbReference>
<feature type="binding site" evidence="11">
    <location>
        <position position="475"/>
    </location>
    <ligand>
        <name>Zn(2+)</name>
        <dbReference type="ChEBI" id="CHEBI:29105"/>
    </ligand>
</feature>
<feature type="binding site" evidence="11">
    <location>
        <begin position="119"/>
        <end position="120"/>
    </location>
    <ligand>
        <name>NAD(+)</name>
        <dbReference type="ChEBI" id="CHEBI:57540"/>
    </ligand>
</feature>
<organism evidence="15 16">
    <name type="scientific">Brevibacterium gallinarum</name>
    <dbReference type="NCBI Taxonomy" id="2762220"/>
    <lineage>
        <taxon>Bacteria</taxon>
        <taxon>Bacillati</taxon>
        <taxon>Actinomycetota</taxon>
        <taxon>Actinomycetes</taxon>
        <taxon>Micrococcales</taxon>
        <taxon>Brevibacteriaceae</taxon>
        <taxon>Brevibacterium</taxon>
    </lineage>
</organism>
<dbReference type="PROSITE" id="PS01056">
    <property type="entry name" value="DNA_LIGASE_N2"/>
    <property type="match status" value="1"/>
</dbReference>
<dbReference type="InterPro" id="IPR004150">
    <property type="entry name" value="NAD_DNA_ligase_OB"/>
</dbReference>
<gene>
    <name evidence="11 15" type="primary">ligA</name>
    <name evidence="15" type="ORF">H9634_01440</name>
</gene>
<dbReference type="InterPro" id="IPR001357">
    <property type="entry name" value="BRCT_dom"/>
</dbReference>
<keyword evidence="2 11" id="KW-0436">Ligase</keyword>
<evidence type="ECO:0000259" key="14">
    <source>
        <dbReference type="PROSITE" id="PS50172"/>
    </source>
</evidence>
<keyword evidence="15" id="KW-0645">Protease</keyword>
<accession>A0ABR8WR78</accession>
<dbReference type="GO" id="GO:0003911">
    <property type="term" value="F:DNA ligase (NAD+) activity"/>
    <property type="evidence" value="ECO:0007669"/>
    <property type="project" value="UniProtKB-EC"/>
</dbReference>
<dbReference type="Gene3D" id="2.40.50.140">
    <property type="entry name" value="Nucleic acid-binding proteins"/>
    <property type="match status" value="1"/>
</dbReference>
<keyword evidence="6 11" id="KW-0862">Zinc</keyword>
<dbReference type="CDD" id="cd00114">
    <property type="entry name" value="LIGANc"/>
    <property type="match status" value="1"/>
</dbReference>
<dbReference type="Pfam" id="PF03119">
    <property type="entry name" value="DNA_ligase_ZBD"/>
    <property type="match status" value="1"/>
</dbReference>
<feature type="binding site" evidence="11">
    <location>
        <position position="450"/>
    </location>
    <ligand>
        <name>Zn(2+)</name>
        <dbReference type="ChEBI" id="CHEBI:29105"/>
    </ligand>
</feature>
<evidence type="ECO:0000313" key="15">
    <source>
        <dbReference type="EMBL" id="MBD8019447.1"/>
    </source>
</evidence>
<name>A0ABR8WR78_9MICO</name>
<dbReference type="InterPro" id="IPR003583">
    <property type="entry name" value="Hlx-hairpin-Hlx_DNA-bd_motif"/>
</dbReference>
<evidence type="ECO:0000256" key="12">
    <source>
        <dbReference type="RuleBase" id="RU000618"/>
    </source>
</evidence>
<keyword evidence="16" id="KW-1185">Reference proteome</keyword>
<dbReference type="SMART" id="SM00292">
    <property type="entry name" value="BRCT"/>
    <property type="match status" value="1"/>
</dbReference>
<feature type="binding site" evidence="11">
    <location>
        <position position="332"/>
    </location>
    <ligand>
        <name>NAD(+)</name>
        <dbReference type="ChEBI" id="CHEBI:57540"/>
    </ligand>
</feature>
<dbReference type="NCBIfam" id="TIGR00575">
    <property type="entry name" value="dnlj"/>
    <property type="match status" value="1"/>
</dbReference>
<evidence type="ECO:0000256" key="1">
    <source>
        <dbReference type="ARBA" id="ARBA00004067"/>
    </source>
</evidence>
<evidence type="ECO:0000256" key="5">
    <source>
        <dbReference type="ARBA" id="ARBA00022763"/>
    </source>
</evidence>
<evidence type="ECO:0000256" key="2">
    <source>
        <dbReference type="ARBA" id="ARBA00022598"/>
    </source>
</evidence>
<dbReference type="Pfam" id="PF01653">
    <property type="entry name" value="DNA_ligase_aden"/>
    <property type="match status" value="1"/>
</dbReference>
<feature type="binding site" evidence="11">
    <location>
        <begin position="69"/>
        <end position="73"/>
    </location>
    <ligand>
        <name>NAD(+)</name>
        <dbReference type="ChEBI" id="CHEBI:57540"/>
    </ligand>
</feature>
<dbReference type="PROSITE" id="PS01055">
    <property type="entry name" value="DNA_LIGASE_N1"/>
    <property type="match status" value="1"/>
</dbReference>
<evidence type="ECO:0000256" key="3">
    <source>
        <dbReference type="ARBA" id="ARBA00022705"/>
    </source>
</evidence>